<dbReference type="GO" id="GO:0003677">
    <property type="term" value="F:DNA binding"/>
    <property type="evidence" value="ECO:0007669"/>
    <property type="project" value="InterPro"/>
</dbReference>
<dbReference type="InterPro" id="IPR023459">
    <property type="entry name" value="Tscrpt_elong_fac_GreA/B_fam"/>
</dbReference>
<dbReference type="PANTHER" id="PTHR30437:SF5">
    <property type="entry name" value="REGULATOR OF NUCLEOSIDE DIPHOSPHATE KINASE"/>
    <property type="match status" value="1"/>
</dbReference>
<name>A0A1I3MQ46_9FLAO</name>
<keyword evidence="2" id="KW-0808">Transferase</keyword>
<evidence type="ECO:0000313" key="3">
    <source>
        <dbReference type="Proteomes" id="UP000199559"/>
    </source>
</evidence>
<protein>
    <submittedName>
        <fullName evidence="2">Regulator of nucleoside diphosphate kinase</fullName>
    </submittedName>
</protein>
<dbReference type="RefSeq" id="WP_090838837.1">
    <property type="nucleotide sequence ID" value="NZ_FORM01000003.1"/>
</dbReference>
<dbReference type="Pfam" id="PF01272">
    <property type="entry name" value="GreA_GreB"/>
    <property type="match status" value="1"/>
</dbReference>
<keyword evidence="2" id="KW-0418">Kinase</keyword>
<sequence length="139" mass="15580">MKYGSLILEKKEYVYLKRILNISGYGDDASVTKSLVKLSEELKTAQIVNNDEVPEDIVRFNSIVTIASDNGWEKELQVVVPMEKNVTLNKVSVLAPMGAALFGYSKDDTIDWDFPGGAQKIRIVDVQKEESLKEIDINI</sequence>
<reference evidence="3" key="1">
    <citation type="submission" date="2016-10" db="EMBL/GenBank/DDBJ databases">
        <authorList>
            <person name="Varghese N."/>
            <person name="Submissions S."/>
        </authorList>
    </citation>
    <scope>NUCLEOTIDE SEQUENCE [LARGE SCALE GENOMIC DNA]</scope>
    <source>
        <strain evidence="3">DSM 28881</strain>
    </source>
</reference>
<dbReference type="Proteomes" id="UP000199559">
    <property type="component" value="Unassembled WGS sequence"/>
</dbReference>
<organism evidence="2 3">
    <name type="scientific">Olleya namhaensis</name>
    <dbReference type="NCBI Taxonomy" id="1144750"/>
    <lineage>
        <taxon>Bacteria</taxon>
        <taxon>Pseudomonadati</taxon>
        <taxon>Bacteroidota</taxon>
        <taxon>Flavobacteriia</taxon>
        <taxon>Flavobacteriales</taxon>
        <taxon>Flavobacteriaceae</taxon>
    </lineage>
</organism>
<dbReference type="GO" id="GO:0016301">
    <property type="term" value="F:kinase activity"/>
    <property type="evidence" value="ECO:0007669"/>
    <property type="project" value="UniProtKB-KW"/>
</dbReference>
<dbReference type="AlphaFoldDB" id="A0A1I3MQ46"/>
<feature type="domain" description="Transcription elongation factor GreA/GreB C-terminal" evidence="1">
    <location>
        <begin position="54"/>
        <end position="127"/>
    </location>
</feature>
<gene>
    <name evidence="2" type="ORF">SAMN05443431_103254</name>
</gene>
<dbReference type="GO" id="GO:0032784">
    <property type="term" value="P:regulation of DNA-templated transcription elongation"/>
    <property type="evidence" value="ECO:0007669"/>
    <property type="project" value="InterPro"/>
</dbReference>
<proteinExistence type="predicted"/>
<keyword evidence="3" id="KW-1185">Reference proteome</keyword>
<evidence type="ECO:0000313" key="2">
    <source>
        <dbReference type="EMBL" id="SFI99062.1"/>
    </source>
</evidence>
<dbReference type="EMBL" id="FORM01000003">
    <property type="protein sequence ID" value="SFI99062.1"/>
    <property type="molecule type" value="Genomic_DNA"/>
</dbReference>
<dbReference type="STRING" id="1144750.SAMN05443431_103254"/>
<dbReference type="GO" id="GO:0070063">
    <property type="term" value="F:RNA polymerase binding"/>
    <property type="evidence" value="ECO:0007669"/>
    <property type="project" value="InterPro"/>
</dbReference>
<accession>A0A1I3MQ46</accession>
<evidence type="ECO:0000259" key="1">
    <source>
        <dbReference type="Pfam" id="PF01272"/>
    </source>
</evidence>
<dbReference type="GO" id="GO:0006354">
    <property type="term" value="P:DNA-templated transcription elongation"/>
    <property type="evidence" value="ECO:0007669"/>
    <property type="project" value="TreeGrafter"/>
</dbReference>
<dbReference type="PANTHER" id="PTHR30437">
    <property type="entry name" value="TRANSCRIPTION ELONGATION FACTOR GREA"/>
    <property type="match status" value="1"/>
</dbReference>
<dbReference type="InterPro" id="IPR036953">
    <property type="entry name" value="GreA/GreB_C_sf"/>
</dbReference>
<dbReference type="SUPFAM" id="SSF54534">
    <property type="entry name" value="FKBP-like"/>
    <property type="match status" value="1"/>
</dbReference>
<dbReference type="Gene3D" id="3.10.50.30">
    <property type="entry name" value="Transcription elongation factor, GreA/GreB, C-terminal domain"/>
    <property type="match status" value="1"/>
</dbReference>
<dbReference type="InterPro" id="IPR001437">
    <property type="entry name" value="Tscrpt_elong_fac_GreA/B_C"/>
</dbReference>